<dbReference type="Proteomes" id="UP000262878">
    <property type="component" value="Unassembled WGS sequence"/>
</dbReference>
<gene>
    <name evidence="1" type="ORF">DCR58_02115</name>
</gene>
<dbReference type="Pfam" id="PF25735">
    <property type="entry name" value="Phage_L5_gp82"/>
    <property type="match status" value="1"/>
</dbReference>
<evidence type="ECO:0000313" key="2">
    <source>
        <dbReference type="Proteomes" id="UP000262878"/>
    </source>
</evidence>
<proteinExistence type="predicted"/>
<organism evidence="1 2">
    <name type="scientific">Idiomarina baltica</name>
    <dbReference type="NCBI Taxonomy" id="190892"/>
    <lineage>
        <taxon>Bacteria</taxon>
        <taxon>Pseudomonadati</taxon>
        <taxon>Pseudomonadota</taxon>
        <taxon>Gammaproteobacteria</taxon>
        <taxon>Alteromonadales</taxon>
        <taxon>Idiomarinaceae</taxon>
        <taxon>Idiomarina</taxon>
    </lineage>
</organism>
<reference evidence="1 2" key="1">
    <citation type="journal article" date="2018" name="Nat. Biotechnol.">
        <title>A standardized bacterial taxonomy based on genome phylogeny substantially revises the tree of life.</title>
        <authorList>
            <person name="Parks D.H."/>
            <person name="Chuvochina M."/>
            <person name="Waite D.W."/>
            <person name="Rinke C."/>
            <person name="Skarshewski A."/>
            <person name="Chaumeil P.A."/>
            <person name="Hugenholtz P."/>
        </authorList>
    </citation>
    <scope>NUCLEOTIDE SEQUENCE [LARGE SCALE GENOMIC DNA]</scope>
    <source>
        <strain evidence="1">UBA9360</strain>
    </source>
</reference>
<name>A0A348WM00_9GAMM</name>
<dbReference type="AlphaFoldDB" id="A0A348WM00"/>
<accession>A0A348WM00</accession>
<dbReference type="InterPro" id="IPR058002">
    <property type="entry name" value="Gp82"/>
</dbReference>
<protein>
    <submittedName>
        <fullName evidence="1">Uncharacterized protein</fullName>
    </submittedName>
</protein>
<sequence>MKVEVYLDKRKMGNSPKRIYSIRKRDAHGCKVLFKSSSIMLSNVTLVVQQAGHADTVERLQANDDIAKRVHAFLRGELVYRGRNADKQRRAHEADLTNPLWRPVGYAPLLTNTWKVLDGYSISAQPNLESQPVISHAPLAFLHTSGILVSGQTGVVL</sequence>
<dbReference type="EMBL" id="DMUP01000042">
    <property type="protein sequence ID" value="HAR55562.1"/>
    <property type="molecule type" value="Genomic_DNA"/>
</dbReference>
<comment type="caution">
    <text evidence="1">The sequence shown here is derived from an EMBL/GenBank/DDBJ whole genome shotgun (WGS) entry which is preliminary data.</text>
</comment>
<evidence type="ECO:0000313" key="1">
    <source>
        <dbReference type="EMBL" id="HAR55562.1"/>
    </source>
</evidence>